<dbReference type="PANTHER" id="PTHR30035:SF3">
    <property type="entry name" value="INTERMEMBRANE PHOSPHOLIPID TRANSPORT SYSTEM LIPOPROTEIN MLAA"/>
    <property type="match status" value="1"/>
</dbReference>
<evidence type="ECO:0000256" key="3">
    <source>
        <dbReference type="SAM" id="MobiDB-lite"/>
    </source>
</evidence>
<dbReference type="STRING" id="640512.BC1003_3168"/>
<keyword evidence="5" id="KW-0449">Lipoprotein</keyword>
<evidence type="ECO:0000313" key="5">
    <source>
        <dbReference type="EMBL" id="ADN59115.1"/>
    </source>
</evidence>
<accession>E1TAT6</accession>
<proteinExistence type="inferred from homology"/>
<feature type="chain" id="PRO_5003152041" evidence="4">
    <location>
        <begin position="26"/>
        <end position="367"/>
    </location>
</feature>
<comment type="similarity">
    <text evidence="1">Belongs to the MlaA family.</text>
</comment>
<dbReference type="GO" id="GO:0016020">
    <property type="term" value="C:membrane"/>
    <property type="evidence" value="ECO:0007669"/>
    <property type="project" value="InterPro"/>
</dbReference>
<reference evidence="5" key="1">
    <citation type="submission" date="2010-09" db="EMBL/GenBank/DDBJ databases">
        <title>Complete sequence of chromosome1 of Burkholderia sp. CCGE1003.</title>
        <authorList>
            <consortium name="US DOE Joint Genome Institute"/>
            <person name="Lucas S."/>
            <person name="Copeland A."/>
            <person name="Lapidus A."/>
            <person name="Cheng J.-F."/>
            <person name="Bruce D."/>
            <person name="Goodwin L."/>
            <person name="Pitluck S."/>
            <person name="Daligault H."/>
            <person name="Davenport K."/>
            <person name="Detter J.C."/>
            <person name="Han C."/>
            <person name="Tapia R."/>
            <person name="Land M."/>
            <person name="Hauser L."/>
            <person name="Jeffries C."/>
            <person name="Kyrpides N."/>
            <person name="Ivanova N."/>
            <person name="Ovchinnikova G."/>
            <person name="Martinez-Romero E."/>
            <person name="Rogel M.A."/>
            <person name="Auchtung J."/>
            <person name="Tiedje J.M."/>
            <person name="Woyke T."/>
        </authorList>
    </citation>
    <scope>NUCLEOTIDE SEQUENCE</scope>
    <source>
        <strain evidence="5">CCGE1003</strain>
    </source>
</reference>
<evidence type="ECO:0000256" key="4">
    <source>
        <dbReference type="SAM" id="SignalP"/>
    </source>
</evidence>
<feature type="signal peptide" evidence="4">
    <location>
        <begin position="1"/>
        <end position="25"/>
    </location>
</feature>
<dbReference type="AlphaFoldDB" id="E1TAT6"/>
<feature type="compositionally biased region" description="Low complexity" evidence="3">
    <location>
        <begin position="312"/>
        <end position="324"/>
    </location>
</feature>
<gene>
    <name evidence="5" type="ordered locus">BC1003_3168</name>
</gene>
<dbReference type="PRINTS" id="PR01805">
    <property type="entry name" value="VACJLIPOPROT"/>
</dbReference>
<keyword evidence="2 4" id="KW-0732">Signal</keyword>
<organism evidence="5">
    <name type="scientific">Burkholderia sp. (strain CCGE1003)</name>
    <dbReference type="NCBI Taxonomy" id="640512"/>
    <lineage>
        <taxon>Bacteria</taxon>
        <taxon>Pseudomonadati</taxon>
        <taxon>Pseudomonadota</taxon>
        <taxon>Betaproteobacteria</taxon>
        <taxon>Burkholderiales</taxon>
        <taxon>Burkholderiaceae</taxon>
        <taxon>Burkholderia</taxon>
    </lineage>
</organism>
<dbReference type="EMBL" id="CP002217">
    <property type="protein sequence ID" value="ADN59115.1"/>
    <property type="molecule type" value="Genomic_DNA"/>
</dbReference>
<protein>
    <submittedName>
        <fullName evidence="5">VacJ family lipoprotein</fullName>
    </submittedName>
</protein>
<sequence length="367" mass="37466">MQTLQAGGARVFRVARLAVAAAALAGCTTVQTPTKGDPLEGLNRTIFTVNDKLDQYALKPVAKGYVFITPQPVRDSVTNFFSNIGDVYIAANNLLQLKITDGVQDIMRIVINTVFGVGGLFDVATLAKLPKHDNDLGLTLGHYGVPAGPYLVLPLFGPSTVRDAVGSIGNYYVNPLSYVDPAGLSWALYGLNIVNTRANLLSASDVLEGAALDKYSFVRNAYLQRRQYLLSDGKQSQALPNYGDEAPLPKYDDVDGTAAGAPAGAVTGTAGAAGTGSAAAKAGAASGASAATAPQAASGAAAAENAANGAANNGTNGGANSAAAPQNASGSAETPPLDINGGPETTQIPAGQLVPPSRFNFPSFKLR</sequence>
<dbReference type="GO" id="GO:0120010">
    <property type="term" value="P:intermembrane phospholipid transfer"/>
    <property type="evidence" value="ECO:0007669"/>
    <property type="project" value="TreeGrafter"/>
</dbReference>
<evidence type="ECO:0000256" key="1">
    <source>
        <dbReference type="ARBA" id="ARBA00010634"/>
    </source>
</evidence>
<dbReference type="PANTHER" id="PTHR30035">
    <property type="entry name" value="LIPOPROTEIN VACJ-RELATED"/>
    <property type="match status" value="1"/>
</dbReference>
<dbReference type="OrthoDB" id="9785326at2"/>
<evidence type="ECO:0000256" key="2">
    <source>
        <dbReference type="ARBA" id="ARBA00022729"/>
    </source>
</evidence>
<dbReference type="Pfam" id="PF04333">
    <property type="entry name" value="MlaA"/>
    <property type="match status" value="1"/>
</dbReference>
<dbReference type="InterPro" id="IPR007428">
    <property type="entry name" value="MlaA"/>
</dbReference>
<dbReference type="eggNOG" id="COG2853">
    <property type="taxonomic scope" value="Bacteria"/>
</dbReference>
<dbReference type="KEGG" id="bgf:BC1003_3168"/>
<name>E1TAT6_BURSG</name>
<dbReference type="HOGENOM" id="CLU_059326_1_0_4"/>
<feature type="region of interest" description="Disordered" evidence="3">
    <location>
        <begin position="312"/>
        <end position="367"/>
    </location>
</feature>